<evidence type="ECO:0000256" key="2">
    <source>
        <dbReference type="ARBA" id="ARBA00006602"/>
    </source>
</evidence>
<feature type="domain" description="Flagellar assembly protein FliH/Type III secretion system HrpE" evidence="7">
    <location>
        <begin position="117"/>
        <end position="237"/>
    </location>
</feature>
<dbReference type="GO" id="GO:0044781">
    <property type="term" value="P:bacterial-type flagellum organization"/>
    <property type="evidence" value="ECO:0007669"/>
    <property type="project" value="UniProtKB-KW"/>
</dbReference>
<keyword evidence="8" id="KW-0969">Cilium</keyword>
<dbReference type="STRING" id="656914.SAMN00017405_0930"/>
<dbReference type="InterPro" id="IPR018035">
    <property type="entry name" value="Flagellar_FliH/T3SS_HrpE"/>
</dbReference>
<dbReference type="EMBL" id="FWWT01000008">
    <property type="protein sequence ID" value="SMB82475.1"/>
    <property type="molecule type" value="Genomic_DNA"/>
</dbReference>
<keyword evidence="5" id="KW-0653">Protein transport</keyword>
<evidence type="ECO:0000256" key="4">
    <source>
        <dbReference type="ARBA" id="ARBA00022795"/>
    </source>
</evidence>
<dbReference type="SUPFAM" id="SSF160527">
    <property type="entry name" value="V-type ATPase subunit E-like"/>
    <property type="match status" value="1"/>
</dbReference>
<keyword evidence="3" id="KW-0813">Transport</keyword>
<dbReference type="PANTHER" id="PTHR34982">
    <property type="entry name" value="YOP PROTEINS TRANSLOCATION PROTEIN L"/>
    <property type="match status" value="1"/>
</dbReference>
<gene>
    <name evidence="8" type="ORF">SAMN00017405_0930</name>
</gene>
<keyword evidence="9" id="KW-1185">Reference proteome</keyword>
<dbReference type="Gene3D" id="3.30.2320.30">
    <property type="entry name" value="ATP synthase, E subunit, C-terminal"/>
    <property type="match status" value="1"/>
</dbReference>
<dbReference type="Pfam" id="PF02108">
    <property type="entry name" value="FliH"/>
    <property type="match status" value="1"/>
</dbReference>
<dbReference type="GO" id="GO:0005829">
    <property type="term" value="C:cytosol"/>
    <property type="evidence" value="ECO:0007669"/>
    <property type="project" value="TreeGrafter"/>
</dbReference>
<sequence>MPLSSKVIKSVDNSLEGFSIKTKTIAGQNQNNEGNAESEYAILKDAKKQAAFILEKAHEEISALKENSYQEIENLKNEAYEAAYEQGYNEGFAKGQEDAWQKVQEETTGIYDAAKSVLREARQIEKEIYQETEQEIIELCIEMTEKLVSRQIDVNSETIIDIVKEACQQKIEAKQFVIYANPSEVEIIRENKERIASELDSTAKIQIIADNSIEPGGCYLENEEGYVDATLQKRLENLGFAIRSEAV</sequence>
<proteinExistence type="inferred from homology"/>
<dbReference type="InterPro" id="IPR051472">
    <property type="entry name" value="T3SS_Stator/FliH"/>
</dbReference>
<name>A0A1W1UMW3_DESTI</name>
<keyword evidence="4" id="KW-1005">Bacterial flagellum biogenesis</keyword>
<organism evidence="8 9">
    <name type="scientific">Desulfonispora thiosulfatigenes DSM 11270</name>
    <dbReference type="NCBI Taxonomy" id="656914"/>
    <lineage>
        <taxon>Bacteria</taxon>
        <taxon>Bacillati</taxon>
        <taxon>Bacillota</taxon>
        <taxon>Clostridia</taxon>
        <taxon>Eubacteriales</taxon>
        <taxon>Peptococcaceae</taxon>
        <taxon>Desulfonispora</taxon>
    </lineage>
</organism>
<comment type="function">
    <text evidence="1">Needed for flagellar regrowth and assembly.</text>
</comment>
<dbReference type="Proteomes" id="UP000192731">
    <property type="component" value="Unassembled WGS sequence"/>
</dbReference>
<dbReference type="PANTHER" id="PTHR34982:SF1">
    <property type="entry name" value="FLAGELLAR ASSEMBLY PROTEIN FLIH"/>
    <property type="match status" value="1"/>
</dbReference>
<dbReference type="AlphaFoldDB" id="A0A1W1UMW3"/>
<evidence type="ECO:0000313" key="9">
    <source>
        <dbReference type="Proteomes" id="UP000192731"/>
    </source>
</evidence>
<evidence type="ECO:0000256" key="3">
    <source>
        <dbReference type="ARBA" id="ARBA00022448"/>
    </source>
</evidence>
<evidence type="ECO:0000256" key="5">
    <source>
        <dbReference type="ARBA" id="ARBA00022927"/>
    </source>
</evidence>
<evidence type="ECO:0000256" key="1">
    <source>
        <dbReference type="ARBA" id="ARBA00003041"/>
    </source>
</evidence>
<evidence type="ECO:0000256" key="6">
    <source>
        <dbReference type="ARBA" id="ARBA00023225"/>
    </source>
</evidence>
<accession>A0A1W1UMW3</accession>
<evidence type="ECO:0000259" key="7">
    <source>
        <dbReference type="Pfam" id="PF02108"/>
    </source>
</evidence>
<protein>
    <submittedName>
        <fullName evidence="8">Flagellar assembly protein FliH</fullName>
    </submittedName>
</protein>
<dbReference type="GO" id="GO:0015031">
    <property type="term" value="P:protein transport"/>
    <property type="evidence" value="ECO:0007669"/>
    <property type="project" value="UniProtKB-KW"/>
</dbReference>
<comment type="similarity">
    <text evidence="2">Belongs to the FliH family.</text>
</comment>
<keyword evidence="8" id="KW-0966">Cell projection</keyword>
<reference evidence="8 9" key="1">
    <citation type="submission" date="2017-04" db="EMBL/GenBank/DDBJ databases">
        <authorList>
            <person name="Afonso C.L."/>
            <person name="Miller P.J."/>
            <person name="Scott M.A."/>
            <person name="Spackman E."/>
            <person name="Goraichik I."/>
            <person name="Dimitrov K.M."/>
            <person name="Suarez D.L."/>
            <person name="Swayne D.E."/>
        </authorList>
    </citation>
    <scope>NUCLEOTIDE SEQUENCE [LARGE SCALE GENOMIC DNA]</scope>
    <source>
        <strain evidence="8 9">DSM 11270</strain>
    </source>
</reference>
<keyword evidence="8" id="KW-0282">Flagellum</keyword>
<evidence type="ECO:0000313" key="8">
    <source>
        <dbReference type="EMBL" id="SMB82475.1"/>
    </source>
</evidence>
<keyword evidence="6" id="KW-1006">Bacterial flagellum protein export</keyword>
<dbReference type="InterPro" id="IPR038495">
    <property type="entry name" value="ATPase_E_C"/>
</dbReference>